<evidence type="ECO:0008006" key="4">
    <source>
        <dbReference type="Google" id="ProtNLM"/>
    </source>
</evidence>
<keyword evidence="3" id="KW-1185">Reference proteome</keyword>
<protein>
    <recommendedName>
        <fullName evidence="4">Serpentine receptor class gamma</fullName>
    </recommendedName>
</protein>
<organism evidence="2 3">
    <name type="scientific">Pristionchus fissidentatus</name>
    <dbReference type="NCBI Taxonomy" id="1538716"/>
    <lineage>
        <taxon>Eukaryota</taxon>
        <taxon>Metazoa</taxon>
        <taxon>Ecdysozoa</taxon>
        <taxon>Nematoda</taxon>
        <taxon>Chromadorea</taxon>
        <taxon>Rhabditida</taxon>
        <taxon>Rhabditina</taxon>
        <taxon>Diplogasteromorpha</taxon>
        <taxon>Diplogasteroidea</taxon>
        <taxon>Neodiplogasteridae</taxon>
        <taxon>Pristionchus</taxon>
    </lineage>
</organism>
<keyword evidence="1" id="KW-1133">Transmembrane helix</keyword>
<feature type="non-terminal residue" evidence="2">
    <location>
        <position position="1"/>
    </location>
</feature>
<dbReference type="Proteomes" id="UP001432322">
    <property type="component" value="Unassembled WGS sequence"/>
</dbReference>
<evidence type="ECO:0000313" key="2">
    <source>
        <dbReference type="EMBL" id="GMT30117.1"/>
    </source>
</evidence>
<reference evidence="2" key="1">
    <citation type="submission" date="2023-10" db="EMBL/GenBank/DDBJ databases">
        <title>Genome assembly of Pristionchus species.</title>
        <authorList>
            <person name="Yoshida K."/>
            <person name="Sommer R.J."/>
        </authorList>
    </citation>
    <scope>NUCLEOTIDE SEQUENCE</scope>
    <source>
        <strain evidence="2">RS5133</strain>
    </source>
</reference>
<gene>
    <name evidence="2" type="ORF">PFISCL1PPCAC_21414</name>
</gene>
<feature type="non-terminal residue" evidence="2">
    <location>
        <position position="172"/>
    </location>
</feature>
<sequence>QIVFLCYDVLPVVAFSVYLLTTIVVMWRRRSSSSHTKSGDYKLIVQGLVILIVYGVISNLFMLMSRRFLFCRYMDSLLTQLLFYFYSLLDVITVALIPLSICITVRSLRRAPIDFLKEYRARGMRAARAREAFAKWRGRATGPAAVISHRNTIPYTTEVDFSALSKKFFFEK</sequence>
<comment type="caution">
    <text evidence="2">The sequence shown here is derived from an EMBL/GenBank/DDBJ whole genome shotgun (WGS) entry which is preliminary data.</text>
</comment>
<keyword evidence="1" id="KW-0812">Transmembrane</keyword>
<keyword evidence="1" id="KW-0472">Membrane</keyword>
<dbReference type="EMBL" id="BTSY01000005">
    <property type="protein sequence ID" value="GMT30117.1"/>
    <property type="molecule type" value="Genomic_DNA"/>
</dbReference>
<name>A0AAV5WJQ9_9BILA</name>
<feature type="transmembrane region" description="Helical" evidence="1">
    <location>
        <begin position="41"/>
        <end position="63"/>
    </location>
</feature>
<feature type="transmembrane region" description="Helical" evidence="1">
    <location>
        <begin position="12"/>
        <end position="29"/>
    </location>
</feature>
<feature type="transmembrane region" description="Helical" evidence="1">
    <location>
        <begin position="83"/>
        <end position="105"/>
    </location>
</feature>
<accession>A0AAV5WJQ9</accession>
<proteinExistence type="predicted"/>
<evidence type="ECO:0000313" key="3">
    <source>
        <dbReference type="Proteomes" id="UP001432322"/>
    </source>
</evidence>
<evidence type="ECO:0000256" key="1">
    <source>
        <dbReference type="SAM" id="Phobius"/>
    </source>
</evidence>
<dbReference type="AlphaFoldDB" id="A0AAV5WJQ9"/>